<evidence type="ECO:0000256" key="2">
    <source>
        <dbReference type="SAM" id="MobiDB-lite"/>
    </source>
</evidence>
<dbReference type="Proteomes" id="UP001302676">
    <property type="component" value="Unassembled WGS sequence"/>
</dbReference>
<dbReference type="Pfam" id="PF16335">
    <property type="entry name" value="GtaA_6_Hairpin"/>
    <property type="match status" value="1"/>
</dbReference>
<dbReference type="AlphaFoldDB" id="A0AAN6ZJY3"/>
<keyword evidence="6" id="KW-1185">Reference proteome</keyword>
<evidence type="ECO:0000259" key="3">
    <source>
        <dbReference type="Pfam" id="PF16335"/>
    </source>
</evidence>
<dbReference type="Pfam" id="PF04667">
    <property type="entry name" value="Endosulfine"/>
    <property type="match status" value="1"/>
</dbReference>
<feature type="region of interest" description="Disordered" evidence="2">
    <location>
        <begin position="705"/>
        <end position="827"/>
    </location>
</feature>
<dbReference type="PANTHER" id="PTHR31987:SF1">
    <property type="entry name" value="GLUTAMINASE A"/>
    <property type="match status" value="1"/>
</dbReference>
<evidence type="ECO:0000256" key="1">
    <source>
        <dbReference type="ARBA" id="ARBA00010520"/>
    </source>
</evidence>
<feature type="compositionally biased region" description="Polar residues" evidence="2">
    <location>
        <begin position="804"/>
        <end position="816"/>
    </location>
</feature>
<proteinExistence type="inferred from homology"/>
<organism evidence="5 6">
    <name type="scientific">Dichotomopilus funicola</name>
    <dbReference type="NCBI Taxonomy" id="1934379"/>
    <lineage>
        <taxon>Eukaryota</taxon>
        <taxon>Fungi</taxon>
        <taxon>Dikarya</taxon>
        <taxon>Ascomycota</taxon>
        <taxon>Pezizomycotina</taxon>
        <taxon>Sordariomycetes</taxon>
        <taxon>Sordariomycetidae</taxon>
        <taxon>Sordariales</taxon>
        <taxon>Chaetomiaceae</taxon>
        <taxon>Dichotomopilus</taxon>
    </lineage>
</organism>
<accession>A0AAN6ZJY3</accession>
<dbReference type="Pfam" id="PF17168">
    <property type="entry name" value="DUF5127"/>
    <property type="match status" value="1"/>
</dbReference>
<dbReference type="InterPro" id="IPR052743">
    <property type="entry name" value="Glutaminase_GtaA"/>
</dbReference>
<gene>
    <name evidence="5" type="ORF">C8A04DRAFT_38575</name>
</gene>
<protein>
    <recommendedName>
        <fullName evidence="7">Glutaminase A</fullName>
    </recommendedName>
</protein>
<dbReference type="InterPro" id="IPR033433">
    <property type="entry name" value="GtaA_N"/>
</dbReference>
<name>A0AAN6ZJY3_9PEZI</name>
<feature type="compositionally biased region" description="Polar residues" evidence="2">
    <location>
        <begin position="730"/>
        <end position="743"/>
    </location>
</feature>
<evidence type="ECO:0000313" key="6">
    <source>
        <dbReference type="Proteomes" id="UP001302676"/>
    </source>
</evidence>
<dbReference type="PANTHER" id="PTHR31987">
    <property type="entry name" value="GLUTAMINASE A-RELATED"/>
    <property type="match status" value="1"/>
</dbReference>
<dbReference type="RefSeq" id="XP_062635426.1">
    <property type="nucleotide sequence ID" value="XM_062784274.1"/>
</dbReference>
<reference evidence="5" key="2">
    <citation type="submission" date="2023-05" db="EMBL/GenBank/DDBJ databases">
        <authorList>
            <consortium name="Lawrence Berkeley National Laboratory"/>
            <person name="Steindorff A."/>
            <person name="Hensen N."/>
            <person name="Bonometti L."/>
            <person name="Westerberg I."/>
            <person name="Brannstrom I.O."/>
            <person name="Guillou S."/>
            <person name="Cros-Aarteil S."/>
            <person name="Calhoun S."/>
            <person name="Haridas S."/>
            <person name="Kuo A."/>
            <person name="Mondo S."/>
            <person name="Pangilinan J."/>
            <person name="Riley R."/>
            <person name="Labutti K."/>
            <person name="Andreopoulos B."/>
            <person name="Lipzen A."/>
            <person name="Chen C."/>
            <person name="Yanf M."/>
            <person name="Daum C."/>
            <person name="Ng V."/>
            <person name="Clum A."/>
            <person name="Ohm R."/>
            <person name="Martin F."/>
            <person name="Silar P."/>
            <person name="Natvig D."/>
            <person name="Lalanne C."/>
            <person name="Gautier V."/>
            <person name="Ament-Velasquez S.L."/>
            <person name="Kruys A."/>
            <person name="Hutchinson M.I."/>
            <person name="Powell A.J."/>
            <person name="Barry K."/>
            <person name="Miller A.N."/>
            <person name="Grigoriev I.V."/>
            <person name="Debuchy R."/>
            <person name="Gladieux P."/>
            <person name="Thoren M.H."/>
            <person name="Johannesson H."/>
        </authorList>
    </citation>
    <scope>NUCLEOTIDE SEQUENCE</scope>
    <source>
        <strain evidence="5">CBS 141.50</strain>
    </source>
</reference>
<evidence type="ECO:0000313" key="5">
    <source>
        <dbReference type="EMBL" id="KAK4142055.1"/>
    </source>
</evidence>
<dbReference type="InterPro" id="IPR006760">
    <property type="entry name" value="Endosulphine"/>
</dbReference>
<sequence>MAVNLTTATSTFTPTRPPAVPLAVRSPYLNSWLQGGSDPVLPGTWPRHWSGNTLGWQGLVAVDGVSYNWMGGEPGTTLVNQVSLEYTSTRSIFTFDVAGKVTLTVTFLSPVYADDLARQSQQFSYISAKAKSSDGKKHSVQVYMDVSGEWASGDTTQVVEWDSATSGDVVYHRFARQAQQEFAEIGEIASWGNWYLATKAGDGLTWQIGQDHAVRSQFAKARLLGNTKETNFRPVQEQWPVFAFSHDLGDVQNNDVERVFTLGLVQDQVINFAGESGQLAPVPGLWSSYYDDDVTAVVSFYHDYQHANDVSSALDDQVRTDSEAAAGADYALITTLAVRQAFASLQYAGTSGKPYIFLKEISSNSDIQTVDVIFPAYPIFLYLNATLGKYLLDPLFENQESGVYPNDYAEHDLGTFPVAKGYPDGKDEAMPLEECGNMIIMTLAYAQRTKDNAYLKAHYPILSKWAKFLVDESLVPANQLSTDDFAGTLANQTNLAIKGIIGLKAMSEIAKLTNNEDTFGATADKYLEGWRGYAINTQAKPPHTTLSYGQSDTHGILYNIYADKLLNLNFIPQDIYEMQSNFYPTIANEYGVPLDTRHSWTKSDWEMFAAAVASPETRDMFISKIAHWIGATGTNRAMSDLYDSQTGGYPDGGPTFVARPVSLSPEEQRLFRLYGKLPNRSDHFAKHLKERKYFDSGDYAMSKAGKGDSVDTGAVGSQHPVPENIPHLSSPVSGPNGLGNSSLHPHHQHQVQHHPGLQAGSPVKESSFLNRETSAEDVEGGGAAASEEQKQEQQPQQKEQGAANTTSEETVPSQVATGEKAELPVRR</sequence>
<feature type="compositionally biased region" description="Low complexity" evidence="2">
    <location>
        <begin position="792"/>
        <end position="803"/>
    </location>
</feature>
<dbReference type="EMBL" id="MU853602">
    <property type="protein sequence ID" value="KAK4142055.1"/>
    <property type="molecule type" value="Genomic_DNA"/>
</dbReference>
<dbReference type="GeneID" id="87820887"/>
<evidence type="ECO:0008006" key="7">
    <source>
        <dbReference type="Google" id="ProtNLM"/>
    </source>
</evidence>
<reference evidence="5" key="1">
    <citation type="journal article" date="2023" name="Mol. Phylogenet. Evol.">
        <title>Genome-scale phylogeny and comparative genomics of the fungal order Sordariales.</title>
        <authorList>
            <person name="Hensen N."/>
            <person name="Bonometti L."/>
            <person name="Westerberg I."/>
            <person name="Brannstrom I.O."/>
            <person name="Guillou S."/>
            <person name="Cros-Aarteil S."/>
            <person name="Calhoun S."/>
            <person name="Haridas S."/>
            <person name="Kuo A."/>
            <person name="Mondo S."/>
            <person name="Pangilinan J."/>
            <person name="Riley R."/>
            <person name="LaButti K."/>
            <person name="Andreopoulos B."/>
            <person name="Lipzen A."/>
            <person name="Chen C."/>
            <person name="Yan M."/>
            <person name="Daum C."/>
            <person name="Ng V."/>
            <person name="Clum A."/>
            <person name="Steindorff A."/>
            <person name="Ohm R.A."/>
            <person name="Martin F."/>
            <person name="Silar P."/>
            <person name="Natvig D.O."/>
            <person name="Lalanne C."/>
            <person name="Gautier V."/>
            <person name="Ament-Velasquez S.L."/>
            <person name="Kruys A."/>
            <person name="Hutchinson M.I."/>
            <person name="Powell A.J."/>
            <person name="Barry K."/>
            <person name="Miller A.N."/>
            <person name="Grigoriev I.V."/>
            <person name="Debuchy R."/>
            <person name="Gladieux P."/>
            <person name="Hiltunen Thoren M."/>
            <person name="Johannesson H."/>
        </authorList>
    </citation>
    <scope>NUCLEOTIDE SEQUENCE</scope>
    <source>
        <strain evidence="5">CBS 141.50</strain>
    </source>
</reference>
<feature type="domain" description="Glutaminase A central" evidence="3">
    <location>
        <begin position="327"/>
        <end position="661"/>
    </location>
</feature>
<comment type="similarity">
    <text evidence="1">Belongs to the endosulfine family.</text>
</comment>
<feature type="domain" description="Glutaminase A N-terminal" evidence="4">
    <location>
        <begin position="89"/>
        <end position="321"/>
    </location>
</feature>
<dbReference type="InterPro" id="IPR032514">
    <property type="entry name" value="GtaA_central"/>
</dbReference>
<evidence type="ECO:0000259" key="4">
    <source>
        <dbReference type="Pfam" id="PF17168"/>
    </source>
</evidence>
<comment type="caution">
    <text evidence="5">The sequence shown here is derived from an EMBL/GenBank/DDBJ whole genome shotgun (WGS) entry which is preliminary data.</text>
</comment>